<dbReference type="InterPro" id="IPR023614">
    <property type="entry name" value="Porin_dom_sf"/>
</dbReference>
<feature type="chain" id="PRO_5016283303" evidence="1">
    <location>
        <begin position="27"/>
        <end position="431"/>
    </location>
</feature>
<dbReference type="OrthoDB" id="9807854at2"/>
<sequence length="431" mass="49250">MRLKRVLYIILSIQCCLLVCSNRLVYGQYTAPIDTNNQQIVLDTQKTSTFVIPDVPQKWINWTQYDGKHISFKIGAVFLLDYTAFFQNDSSKAQVSTQDNTVEIRAARLMFSGLFKFKNPWQYFVSVEFRGFGRDTSEHAFGLTDAYLAIPFGKADKFGKLTIGKMKETHIYEVVGDAVNIPQTERVMNPFFVSRNIGVKYMIRSLHDRMTYAIGWYNDGWVTGVPLSKSGNDVTFRVSGLPILSKTGDQYLHLAASSRYIGADNHTLRYKGKVESNVSDYYVDTKSIDASHSWNLGGEFLYNYKGYSLTAEYVQNWTPADIGTLTFNGWNIIASWVITGEHRPYDKMASYARRIMPKKKSGAWEVVARYSHLDLTDRSIDGGILKKWHFGVNWWASQHYRVSVGYGVSTLDRFAKTGLTNQILTRIQWVL</sequence>
<dbReference type="Proteomes" id="UP000249547">
    <property type="component" value="Unassembled WGS sequence"/>
</dbReference>
<evidence type="ECO:0000313" key="3">
    <source>
        <dbReference type="Proteomes" id="UP000249547"/>
    </source>
</evidence>
<gene>
    <name evidence="2" type="ORF">LX64_05103</name>
</gene>
<evidence type="ECO:0000313" key="2">
    <source>
        <dbReference type="EMBL" id="RAI97595.1"/>
    </source>
</evidence>
<dbReference type="Gene3D" id="2.40.160.10">
    <property type="entry name" value="Porin"/>
    <property type="match status" value="1"/>
</dbReference>
<proteinExistence type="predicted"/>
<comment type="caution">
    <text evidence="2">The sequence shown here is derived from an EMBL/GenBank/DDBJ whole genome shotgun (WGS) entry which is preliminary data.</text>
</comment>
<dbReference type="RefSeq" id="WP_158538738.1">
    <property type="nucleotide sequence ID" value="NZ_QLLL01000015.1"/>
</dbReference>
<dbReference type="AlphaFoldDB" id="A0A327PZC7"/>
<organism evidence="2 3">
    <name type="scientific">Chitinophaga skermanii</name>
    <dbReference type="NCBI Taxonomy" id="331697"/>
    <lineage>
        <taxon>Bacteria</taxon>
        <taxon>Pseudomonadati</taxon>
        <taxon>Bacteroidota</taxon>
        <taxon>Chitinophagia</taxon>
        <taxon>Chitinophagales</taxon>
        <taxon>Chitinophagaceae</taxon>
        <taxon>Chitinophaga</taxon>
    </lineage>
</organism>
<accession>A0A327PZC7</accession>
<keyword evidence="1" id="KW-0732">Signal</keyword>
<dbReference type="SUPFAM" id="SSF56935">
    <property type="entry name" value="Porins"/>
    <property type="match status" value="1"/>
</dbReference>
<feature type="signal peptide" evidence="1">
    <location>
        <begin position="1"/>
        <end position="26"/>
    </location>
</feature>
<keyword evidence="3" id="KW-1185">Reference proteome</keyword>
<dbReference type="InterPro" id="IPR010870">
    <property type="entry name" value="Porin_O/P"/>
</dbReference>
<dbReference type="Pfam" id="PF07396">
    <property type="entry name" value="Porin_O_P"/>
    <property type="match status" value="1"/>
</dbReference>
<reference evidence="2 3" key="1">
    <citation type="submission" date="2018-06" db="EMBL/GenBank/DDBJ databases">
        <title>Genomic Encyclopedia of Archaeal and Bacterial Type Strains, Phase II (KMG-II): from individual species to whole genera.</title>
        <authorList>
            <person name="Goeker M."/>
        </authorList>
    </citation>
    <scope>NUCLEOTIDE SEQUENCE [LARGE SCALE GENOMIC DNA]</scope>
    <source>
        <strain evidence="2 3">DSM 23857</strain>
    </source>
</reference>
<name>A0A327PZC7_9BACT</name>
<dbReference type="EMBL" id="QLLL01000015">
    <property type="protein sequence ID" value="RAI97595.1"/>
    <property type="molecule type" value="Genomic_DNA"/>
</dbReference>
<evidence type="ECO:0000256" key="1">
    <source>
        <dbReference type="SAM" id="SignalP"/>
    </source>
</evidence>
<protein>
    <submittedName>
        <fullName evidence="2">Phosphate-selective porin</fullName>
    </submittedName>
</protein>